<feature type="region of interest" description="Disordered" evidence="1">
    <location>
        <begin position="65"/>
        <end position="94"/>
    </location>
</feature>
<sequence length="140" mass="14987">MTVGDHSGRSAVARLCPQRGLGGNIELQQPSTDDAAEPAGAPTAVLNAWRLARISEDVDHAFGDPLVKHPGWTGSRRKDVTTDDDQTGDVSAGLRSHGGWIPRYDLAAAKRCTFRIAQQGKVDLHPGGIRWRLAGRLVSA</sequence>
<comment type="caution">
    <text evidence="2">The sequence shown here is derived from an EMBL/GenBank/DDBJ whole genome shotgun (WGS) entry which is preliminary data.</text>
</comment>
<name>A0A8J3ZFT7_9ACTN</name>
<gene>
    <name evidence="2" type="ORF">Vau01_106070</name>
</gene>
<dbReference type="AlphaFoldDB" id="A0A8J3ZFT7"/>
<keyword evidence="3" id="KW-1185">Reference proteome</keyword>
<accession>A0A8J3ZFT7</accession>
<reference evidence="2" key="1">
    <citation type="submission" date="2021-01" db="EMBL/GenBank/DDBJ databases">
        <title>Whole genome shotgun sequence of Virgisporangium aurantiacum NBRC 16421.</title>
        <authorList>
            <person name="Komaki H."/>
            <person name="Tamura T."/>
        </authorList>
    </citation>
    <scope>NUCLEOTIDE SEQUENCE</scope>
    <source>
        <strain evidence="2">NBRC 16421</strain>
    </source>
</reference>
<evidence type="ECO:0000313" key="2">
    <source>
        <dbReference type="EMBL" id="GIJ63091.1"/>
    </source>
</evidence>
<dbReference type="Proteomes" id="UP000612585">
    <property type="component" value="Unassembled WGS sequence"/>
</dbReference>
<evidence type="ECO:0000256" key="1">
    <source>
        <dbReference type="SAM" id="MobiDB-lite"/>
    </source>
</evidence>
<protein>
    <submittedName>
        <fullName evidence="2">Uncharacterized protein</fullName>
    </submittedName>
</protein>
<organism evidence="2 3">
    <name type="scientific">Virgisporangium aurantiacum</name>
    <dbReference type="NCBI Taxonomy" id="175570"/>
    <lineage>
        <taxon>Bacteria</taxon>
        <taxon>Bacillati</taxon>
        <taxon>Actinomycetota</taxon>
        <taxon>Actinomycetes</taxon>
        <taxon>Micromonosporales</taxon>
        <taxon>Micromonosporaceae</taxon>
        <taxon>Virgisporangium</taxon>
    </lineage>
</organism>
<evidence type="ECO:0000313" key="3">
    <source>
        <dbReference type="Proteomes" id="UP000612585"/>
    </source>
</evidence>
<dbReference type="EMBL" id="BOPG01000088">
    <property type="protein sequence ID" value="GIJ63091.1"/>
    <property type="molecule type" value="Genomic_DNA"/>
</dbReference>
<proteinExistence type="predicted"/>